<evidence type="ECO:0000313" key="3">
    <source>
        <dbReference type="Proteomes" id="UP001153709"/>
    </source>
</evidence>
<dbReference type="Proteomes" id="UP001153709">
    <property type="component" value="Chromosome 6"/>
</dbReference>
<reference evidence="2" key="1">
    <citation type="submission" date="2022-01" db="EMBL/GenBank/DDBJ databases">
        <authorList>
            <person name="King R."/>
        </authorList>
    </citation>
    <scope>NUCLEOTIDE SEQUENCE</scope>
</reference>
<name>A0A9N9T829_DIABA</name>
<evidence type="ECO:0000256" key="1">
    <source>
        <dbReference type="SAM" id="MobiDB-lite"/>
    </source>
</evidence>
<accession>A0A9N9T829</accession>
<evidence type="ECO:0000313" key="2">
    <source>
        <dbReference type="EMBL" id="CAG9836159.1"/>
    </source>
</evidence>
<dbReference type="OrthoDB" id="5815793at2759"/>
<organism evidence="2 3">
    <name type="scientific">Diabrotica balteata</name>
    <name type="common">Banded cucumber beetle</name>
    <dbReference type="NCBI Taxonomy" id="107213"/>
    <lineage>
        <taxon>Eukaryota</taxon>
        <taxon>Metazoa</taxon>
        <taxon>Ecdysozoa</taxon>
        <taxon>Arthropoda</taxon>
        <taxon>Hexapoda</taxon>
        <taxon>Insecta</taxon>
        <taxon>Pterygota</taxon>
        <taxon>Neoptera</taxon>
        <taxon>Endopterygota</taxon>
        <taxon>Coleoptera</taxon>
        <taxon>Polyphaga</taxon>
        <taxon>Cucujiformia</taxon>
        <taxon>Chrysomeloidea</taxon>
        <taxon>Chrysomelidae</taxon>
        <taxon>Galerucinae</taxon>
        <taxon>Diabroticina</taxon>
        <taxon>Diabroticites</taxon>
        <taxon>Diabrotica</taxon>
    </lineage>
</organism>
<proteinExistence type="predicted"/>
<feature type="compositionally biased region" description="Low complexity" evidence="1">
    <location>
        <begin position="73"/>
        <end position="84"/>
    </location>
</feature>
<protein>
    <submittedName>
        <fullName evidence="2">Uncharacterized protein</fullName>
    </submittedName>
</protein>
<feature type="region of interest" description="Disordered" evidence="1">
    <location>
        <begin position="69"/>
        <end position="154"/>
    </location>
</feature>
<sequence length="154" mass="15922">MTERAALLRGIPLGTSLSSVGVALLPTIPGAAAFLPPQSAAMTAYLNAAAVAQQSHRLMMTSPLPPSFPRAPISPLISSSSSPPGAFNHSPVDQPMQSPTGDGVLNFSKISHNKSDTSDSDSDVNFGKPSSPLAGETGAPLNLSVSRRKVYQKK</sequence>
<dbReference type="AlphaFoldDB" id="A0A9N9T829"/>
<keyword evidence="3" id="KW-1185">Reference proteome</keyword>
<dbReference type="EMBL" id="OU898281">
    <property type="protein sequence ID" value="CAG9836159.1"/>
    <property type="molecule type" value="Genomic_DNA"/>
</dbReference>
<gene>
    <name evidence="2" type="ORF">DIABBA_LOCUS9271</name>
</gene>